<dbReference type="GO" id="GO:0008270">
    <property type="term" value="F:zinc ion binding"/>
    <property type="evidence" value="ECO:0007669"/>
    <property type="project" value="InterPro"/>
</dbReference>
<feature type="non-terminal residue" evidence="4">
    <location>
        <position position="1"/>
    </location>
</feature>
<name>A0A1V8S7F7_9PEZI</name>
<protein>
    <recommendedName>
        <fullName evidence="3">Xylanolytic transcriptional activator regulatory domain-containing protein</fullName>
    </recommendedName>
</protein>
<dbReference type="GO" id="GO:0005634">
    <property type="term" value="C:nucleus"/>
    <property type="evidence" value="ECO:0007669"/>
    <property type="project" value="UniProtKB-SubCell"/>
</dbReference>
<proteinExistence type="predicted"/>
<dbReference type="EMBL" id="NAJO01000163">
    <property type="protein sequence ID" value="OQN95125.1"/>
    <property type="molecule type" value="Genomic_DNA"/>
</dbReference>
<dbReference type="InParanoid" id="A0A1V8S7F7"/>
<dbReference type="OrthoDB" id="1747771at2759"/>
<dbReference type="Pfam" id="PF04082">
    <property type="entry name" value="Fungal_trans"/>
    <property type="match status" value="1"/>
</dbReference>
<feature type="domain" description="Xylanolytic transcriptional activator regulatory" evidence="3">
    <location>
        <begin position="226"/>
        <end position="302"/>
    </location>
</feature>
<comment type="caution">
    <text evidence="4">The sequence shown here is derived from an EMBL/GenBank/DDBJ whole genome shotgun (WGS) entry which is preliminary data.</text>
</comment>
<dbReference type="Proteomes" id="UP000192596">
    <property type="component" value="Unassembled WGS sequence"/>
</dbReference>
<dbReference type="InterPro" id="IPR050613">
    <property type="entry name" value="Sec_Metabolite_Reg"/>
</dbReference>
<dbReference type="PANTHER" id="PTHR31001:SF81">
    <property type="entry name" value="ZN(II)2CYS6 TRANSCRIPTION FACTOR"/>
    <property type="match status" value="1"/>
</dbReference>
<comment type="subcellular location">
    <subcellularLocation>
        <location evidence="1">Nucleus</location>
    </subcellularLocation>
</comment>
<dbReference type="STRING" id="1507870.A0A1V8S7F7"/>
<gene>
    <name evidence="4" type="ORF">B0A48_18798</name>
</gene>
<keyword evidence="2" id="KW-0539">Nucleus</keyword>
<evidence type="ECO:0000256" key="2">
    <source>
        <dbReference type="ARBA" id="ARBA00023242"/>
    </source>
</evidence>
<dbReference type="GO" id="GO:0003677">
    <property type="term" value="F:DNA binding"/>
    <property type="evidence" value="ECO:0007669"/>
    <property type="project" value="InterPro"/>
</dbReference>
<dbReference type="SMART" id="SM00906">
    <property type="entry name" value="Fungal_trans"/>
    <property type="match status" value="1"/>
</dbReference>
<dbReference type="CDD" id="cd12148">
    <property type="entry name" value="fungal_TF_MHR"/>
    <property type="match status" value="1"/>
</dbReference>
<accession>A0A1V8S7F7</accession>
<dbReference type="InterPro" id="IPR007219">
    <property type="entry name" value="XnlR_reg_dom"/>
</dbReference>
<evidence type="ECO:0000313" key="4">
    <source>
        <dbReference type="EMBL" id="OQN95125.1"/>
    </source>
</evidence>
<keyword evidence="5" id="KW-1185">Reference proteome</keyword>
<evidence type="ECO:0000256" key="1">
    <source>
        <dbReference type="ARBA" id="ARBA00004123"/>
    </source>
</evidence>
<evidence type="ECO:0000313" key="5">
    <source>
        <dbReference type="Proteomes" id="UP000192596"/>
    </source>
</evidence>
<sequence>VDADEPPDGTGSKVISRATAAKQRRFRTSDRIDNIYFGTPGLASIVSDFANLQVGNQSLTHTMPKGQDMYPPQGSMYPFPMMRVGDNTTAALLVLLPPREEVFECLDFFSKRAQSCSFPHMPDEVTKKEVGRFLDEAGEDPARMENNSNMLALIFATLATGMQMGVHDRSGEQWIEGAVEDAAQRVAACMQALRNASFMSRPTLLGVQTLIMLGPYLTNSGRFLDAWTLFGSTIRMAHSIGLHRNPKSLDPVPPLREGTIRQSLWWWMLHMDQQYSVTLGRPLGISGLGDCPPPEPLTTDTTVLRLGEFADHFTILARQILSSDSMMSVGRIDEFTDKLMGLWDTMPESLQFNESWSRENTVLPDWPLDVMAATLFAKVQSMIVLLNRQRVERTQHSASDSPPTMQSSFTSSFTSTTYTGSTIGGDSLLHPAPIRGRVLVVNSSIHLLQTFLFFRHRNPAMLICWTLGQQAFNAAMILILDAWETSNENNEWLVNQAFVVFDEMQRNGVHKLAALAVQHISDGLMQLGHRRQERLAAVEEAHAMSRSNSEHLAHYPFHPTLTMPPTPLLDLSGDAVMGNSGTFLLEDTNLQSYTPQPYAPFNFALPPGAAGSYSHDAAPPNQHAHLLPPFRTASAPVSNVTIAPFPVMSPRFVPAVVPTSAPGPYSLGLQPRMLPQRRMSGFVPVNAAEGVFAGGVGQKGYAHGPRRASHQGYIGYPGVGQHRIERQIRPDRLSDMETVTLSRWINKPLFVSSWLLSQRDMLASVLRVWGNKESDWTIRYQPSTERFEEGSKLMAAGGPGQQKGFGMAMYARLFFPDGDGNYEAKHGLANEVLGLPNEDLDESTRNLKRMMDSNWVYVPGA</sequence>
<reference evidence="5" key="1">
    <citation type="submission" date="2017-03" db="EMBL/GenBank/DDBJ databases">
        <title>Genomes of endolithic fungi from Antarctica.</title>
        <authorList>
            <person name="Coleine C."/>
            <person name="Masonjones S."/>
            <person name="Stajich J.E."/>
        </authorList>
    </citation>
    <scope>NUCLEOTIDE SEQUENCE [LARGE SCALE GENOMIC DNA]</scope>
    <source>
        <strain evidence="5">CCFEE 5527</strain>
    </source>
</reference>
<organism evidence="4 5">
    <name type="scientific">Cryoendolithus antarcticus</name>
    <dbReference type="NCBI Taxonomy" id="1507870"/>
    <lineage>
        <taxon>Eukaryota</taxon>
        <taxon>Fungi</taxon>
        <taxon>Dikarya</taxon>
        <taxon>Ascomycota</taxon>
        <taxon>Pezizomycotina</taxon>
        <taxon>Dothideomycetes</taxon>
        <taxon>Dothideomycetidae</taxon>
        <taxon>Cladosporiales</taxon>
        <taxon>Cladosporiaceae</taxon>
        <taxon>Cryoendolithus</taxon>
    </lineage>
</organism>
<evidence type="ECO:0000259" key="3">
    <source>
        <dbReference type="SMART" id="SM00906"/>
    </source>
</evidence>
<dbReference type="PANTHER" id="PTHR31001">
    <property type="entry name" value="UNCHARACTERIZED TRANSCRIPTIONAL REGULATORY PROTEIN"/>
    <property type="match status" value="1"/>
</dbReference>
<dbReference type="AlphaFoldDB" id="A0A1V8S7F7"/>
<dbReference type="GO" id="GO:0006351">
    <property type="term" value="P:DNA-templated transcription"/>
    <property type="evidence" value="ECO:0007669"/>
    <property type="project" value="InterPro"/>
</dbReference>